<feature type="domain" description="S1 motif" evidence="6">
    <location>
        <begin position="37"/>
        <end position="141"/>
    </location>
</feature>
<dbReference type="Gene3D" id="2.40.50.140">
    <property type="entry name" value="Nucleic acid-binding proteins"/>
    <property type="match status" value="1"/>
</dbReference>
<dbReference type="InterPro" id="IPR012340">
    <property type="entry name" value="NA-bd_OB-fold"/>
</dbReference>
<dbReference type="SMART" id="SM00316">
    <property type="entry name" value="S1"/>
    <property type="match status" value="1"/>
</dbReference>
<dbReference type="GO" id="GO:0046872">
    <property type="term" value="F:metal ion binding"/>
    <property type="evidence" value="ECO:0007669"/>
    <property type="project" value="UniProtKB-KW"/>
</dbReference>
<sequence>MVSELVVDVQSQEVSIAVLEDKSLVELQKEARNVSFAVGDIYVGRVKKLMPGLNAAFIDIGYKKDAFLHYLDLGPNFNTQQKYTKHLLADPKKATPLSKTQLLPEIEKNGSIGDVLKVGQEVLVQIAKEPISTKGPRLTSELSFAGRYIVLIPFADKVSVSSKIKSSEERARLRQLIQSIKPKNFGIIVRTSAEGKRVAELDHELKTLVKRWDDAIAKAPKVKAPSIIYEETARTVALLRDIFNPSFQNIYVNNKEVYNEVRDYVSLIAPGREEIVHLYTGELPIFDNFAVTKQIKSLFGRTVTYKSGAYLIIEHTEAMHVIDVNSGNRSRSSDAQEKTAIDVNIAAADEIARQLRLRDMGGIIVIDFIDMTESANRQKLYEHMTKIMANDRAKHNILPLSKFGLMQITRQRVRPAMDVNTSENCPSCFGTGTVKPSILFTDSLEEKIDCLVNKHHVKKFTLHVHPYVAAYVNKGLFPLSMKWKIKYTHGMKVIPNQSLAFLEYKFFDADKNELDMKEEKEIINKKQ</sequence>
<comment type="cofactor">
    <cofactor evidence="1">
        <name>Mg(2+)</name>
        <dbReference type="ChEBI" id="CHEBI:18420"/>
    </cofactor>
</comment>
<dbReference type="CDD" id="cd04453">
    <property type="entry name" value="S1_RNase_E"/>
    <property type="match status" value="1"/>
</dbReference>
<protein>
    <submittedName>
        <fullName evidence="7">Rne/Rng family ribonuclease</fullName>
    </submittedName>
</protein>
<evidence type="ECO:0000256" key="4">
    <source>
        <dbReference type="ARBA" id="ARBA00022842"/>
    </source>
</evidence>
<proteinExistence type="predicted"/>
<evidence type="ECO:0000259" key="6">
    <source>
        <dbReference type="SMART" id="SM00316"/>
    </source>
</evidence>
<reference evidence="7" key="2">
    <citation type="submission" date="2021-04" db="EMBL/GenBank/DDBJ databases">
        <authorList>
            <person name="Gilroy R."/>
        </authorList>
    </citation>
    <scope>NUCLEOTIDE SEQUENCE</scope>
    <source>
        <strain evidence="7">ChiHecec2B26-12326</strain>
    </source>
</reference>
<dbReference type="PANTHER" id="PTHR30001">
    <property type="entry name" value="RIBONUCLEASE"/>
    <property type="match status" value="1"/>
</dbReference>
<evidence type="ECO:0000313" key="7">
    <source>
        <dbReference type="EMBL" id="HIX86314.1"/>
    </source>
</evidence>
<keyword evidence="2" id="KW-0479">Metal-binding</keyword>
<comment type="caution">
    <text evidence="7">The sequence shown here is derived from an EMBL/GenBank/DDBJ whole genome shotgun (WGS) entry which is preliminary data.</text>
</comment>
<dbReference type="InterPro" id="IPR003029">
    <property type="entry name" value="S1_domain"/>
</dbReference>
<evidence type="ECO:0000256" key="1">
    <source>
        <dbReference type="ARBA" id="ARBA00001946"/>
    </source>
</evidence>
<keyword evidence="4" id="KW-0460">Magnesium</keyword>
<dbReference type="GO" id="GO:0006364">
    <property type="term" value="P:rRNA processing"/>
    <property type="evidence" value="ECO:0007669"/>
    <property type="project" value="TreeGrafter"/>
</dbReference>
<dbReference type="InterPro" id="IPR019307">
    <property type="entry name" value="RNA-bd_AU-1/RNase_E/G"/>
</dbReference>
<dbReference type="GO" id="GO:0004540">
    <property type="term" value="F:RNA nuclease activity"/>
    <property type="evidence" value="ECO:0007669"/>
    <property type="project" value="InterPro"/>
</dbReference>
<keyword evidence="5" id="KW-0694">RNA-binding</keyword>
<organism evidence="7 8">
    <name type="scientific">Candidatus Parabacteroides intestinigallinarum</name>
    <dbReference type="NCBI Taxonomy" id="2838722"/>
    <lineage>
        <taxon>Bacteria</taxon>
        <taxon>Pseudomonadati</taxon>
        <taxon>Bacteroidota</taxon>
        <taxon>Bacteroidia</taxon>
        <taxon>Bacteroidales</taxon>
        <taxon>Tannerellaceae</taxon>
        <taxon>Parabacteroides</taxon>
    </lineage>
</organism>
<dbReference type="SUPFAM" id="SSF50249">
    <property type="entry name" value="Nucleic acid-binding proteins"/>
    <property type="match status" value="1"/>
</dbReference>
<dbReference type="GO" id="GO:0005737">
    <property type="term" value="C:cytoplasm"/>
    <property type="evidence" value="ECO:0007669"/>
    <property type="project" value="TreeGrafter"/>
</dbReference>
<reference evidence="7" key="1">
    <citation type="journal article" date="2021" name="PeerJ">
        <title>Extensive microbial diversity within the chicken gut microbiome revealed by metagenomics and culture.</title>
        <authorList>
            <person name="Gilroy R."/>
            <person name="Ravi A."/>
            <person name="Getino M."/>
            <person name="Pursley I."/>
            <person name="Horton D.L."/>
            <person name="Alikhan N.F."/>
            <person name="Baker D."/>
            <person name="Gharbi K."/>
            <person name="Hall N."/>
            <person name="Watson M."/>
            <person name="Adriaenssens E.M."/>
            <person name="Foster-Nyarko E."/>
            <person name="Jarju S."/>
            <person name="Secka A."/>
            <person name="Antonio M."/>
            <person name="Oren A."/>
            <person name="Chaudhuri R.R."/>
            <person name="La Ragione R."/>
            <person name="Hildebrand F."/>
            <person name="Pallen M.J."/>
        </authorList>
    </citation>
    <scope>NUCLEOTIDE SEQUENCE</scope>
    <source>
        <strain evidence="7">ChiHecec2B26-12326</strain>
    </source>
</reference>
<dbReference type="PANTHER" id="PTHR30001:SF0">
    <property type="entry name" value="RIBONUCLEASE G"/>
    <property type="match status" value="1"/>
</dbReference>
<dbReference type="GO" id="GO:0016787">
    <property type="term" value="F:hydrolase activity"/>
    <property type="evidence" value="ECO:0007669"/>
    <property type="project" value="UniProtKB-KW"/>
</dbReference>
<dbReference type="InterPro" id="IPR004659">
    <property type="entry name" value="RNase_E/G"/>
</dbReference>
<dbReference type="AlphaFoldDB" id="A0A9D1XUK4"/>
<evidence type="ECO:0000313" key="8">
    <source>
        <dbReference type="Proteomes" id="UP000823847"/>
    </source>
</evidence>
<evidence type="ECO:0000256" key="5">
    <source>
        <dbReference type="ARBA" id="ARBA00022884"/>
    </source>
</evidence>
<dbReference type="NCBIfam" id="TIGR00757">
    <property type="entry name" value="RNaseEG"/>
    <property type="match status" value="1"/>
</dbReference>
<evidence type="ECO:0000256" key="2">
    <source>
        <dbReference type="ARBA" id="ARBA00022723"/>
    </source>
</evidence>
<dbReference type="EMBL" id="DXEN01000054">
    <property type="protein sequence ID" value="HIX86314.1"/>
    <property type="molecule type" value="Genomic_DNA"/>
</dbReference>
<evidence type="ECO:0000256" key="3">
    <source>
        <dbReference type="ARBA" id="ARBA00022801"/>
    </source>
</evidence>
<gene>
    <name evidence="7" type="ORF">H9848_06870</name>
</gene>
<dbReference type="Pfam" id="PF10150">
    <property type="entry name" value="RNase_E_G"/>
    <property type="match status" value="1"/>
</dbReference>
<keyword evidence="3" id="KW-0378">Hydrolase</keyword>
<dbReference type="Proteomes" id="UP000823847">
    <property type="component" value="Unassembled WGS sequence"/>
</dbReference>
<name>A0A9D1XUK4_9BACT</name>
<accession>A0A9D1XUK4</accession>
<dbReference type="GO" id="GO:0003723">
    <property type="term" value="F:RNA binding"/>
    <property type="evidence" value="ECO:0007669"/>
    <property type="project" value="UniProtKB-KW"/>
</dbReference>